<evidence type="ECO:0000313" key="1">
    <source>
        <dbReference type="EMBL" id="KAG0413706.1"/>
    </source>
</evidence>
<name>A0AC60P310_IXOPE</name>
<reference evidence="1 2" key="1">
    <citation type="journal article" date="2020" name="Cell">
        <title>Large-Scale Comparative Analyses of Tick Genomes Elucidate Their Genetic Diversity and Vector Capacities.</title>
        <authorList>
            <consortium name="Tick Genome and Microbiome Consortium (TIGMIC)"/>
            <person name="Jia N."/>
            <person name="Wang J."/>
            <person name="Shi W."/>
            <person name="Du L."/>
            <person name="Sun Y."/>
            <person name="Zhan W."/>
            <person name="Jiang J.F."/>
            <person name="Wang Q."/>
            <person name="Zhang B."/>
            <person name="Ji P."/>
            <person name="Bell-Sakyi L."/>
            <person name="Cui X.M."/>
            <person name="Yuan T.T."/>
            <person name="Jiang B.G."/>
            <person name="Yang W.F."/>
            <person name="Lam T.T."/>
            <person name="Chang Q.C."/>
            <person name="Ding S.J."/>
            <person name="Wang X.J."/>
            <person name="Zhu J.G."/>
            <person name="Ruan X.D."/>
            <person name="Zhao L."/>
            <person name="Wei J.T."/>
            <person name="Ye R.Z."/>
            <person name="Que T.C."/>
            <person name="Du C.H."/>
            <person name="Zhou Y.H."/>
            <person name="Cheng J.X."/>
            <person name="Dai P.F."/>
            <person name="Guo W.B."/>
            <person name="Han X.H."/>
            <person name="Huang E.J."/>
            <person name="Li L.F."/>
            <person name="Wei W."/>
            <person name="Gao Y.C."/>
            <person name="Liu J.Z."/>
            <person name="Shao H.Z."/>
            <person name="Wang X."/>
            <person name="Wang C.C."/>
            <person name="Yang T.C."/>
            <person name="Huo Q.B."/>
            <person name="Li W."/>
            <person name="Chen H.Y."/>
            <person name="Chen S.E."/>
            <person name="Zhou L.G."/>
            <person name="Ni X.B."/>
            <person name="Tian J.H."/>
            <person name="Sheng Y."/>
            <person name="Liu T."/>
            <person name="Pan Y.S."/>
            <person name="Xia L.Y."/>
            <person name="Li J."/>
            <person name="Zhao F."/>
            <person name="Cao W.C."/>
        </authorList>
    </citation>
    <scope>NUCLEOTIDE SEQUENCE [LARGE SCALE GENOMIC DNA]</scope>
    <source>
        <strain evidence="1">Iper-2018</strain>
    </source>
</reference>
<evidence type="ECO:0000313" key="2">
    <source>
        <dbReference type="Proteomes" id="UP000805193"/>
    </source>
</evidence>
<gene>
    <name evidence="1" type="ORF">HPB47_009152</name>
</gene>
<organism evidence="1 2">
    <name type="scientific">Ixodes persulcatus</name>
    <name type="common">Taiga tick</name>
    <dbReference type="NCBI Taxonomy" id="34615"/>
    <lineage>
        <taxon>Eukaryota</taxon>
        <taxon>Metazoa</taxon>
        <taxon>Ecdysozoa</taxon>
        <taxon>Arthropoda</taxon>
        <taxon>Chelicerata</taxon>
        <taxon>Arachnida</taxon>
        <taxon>Acari</taxon>
        <taxon>Parasitiformes</taxon>
        <taxon>Ixodida</taxon>
        <taxon>Ixodoidea</taxon>
        <taxon>Ixodidae</taxon>
        <taxon>Ixodinae</taxon>
        <taxon>Ixodes</taxon>
    </lineage>
</organism>
<protein>
    <submittedName>
        <fullName evidence="1">Uncharacterized protein</fullName>
    </submittedName>
</protein>
<proteinExistence type="predicted"/>
<keyword evidence="2" id="KW-1185">Reference proteome</keyword>
<dbReference type="Proteomes" id="UP000805193">
    <property type="component" value="Unassembled WGS sequence"/>
</dbReference>
<sequence>MAVRGFPVSGEKGILVVEPSPGHQKPRRTEQPPPPKGPTLSPDEKMDESLPLSEDDQSLPEAESLPLVSSEGPSGNHMGTVPERVLPLSPHADILSPLFYAAFTLVLILGTFGCVSILLLVAWHKRLRTVFSFYIFNVALADLLLCFSGVLLSPTSALLRGWPFGNTLCYLCRYGEKVALFVHGYTLLVASVHTVVTSAPSGRAGLLANLSIWILGLVLCLPYALFVDMRVLSERGQCVASLPASVKALEPFAAFAVFIASPFLAASACYGLERSSAWRRGRTGKADQLRRESARVFWLMSLMLLLCFCPVSVARGVALLWMPARLNPYMNMVIMATHAVAMSIVCFTVVFFFYLNSKHLAHEEARRAPLSVKLWVQDRVGVDSVERAAELAEEYATRRKLSGEESESGRSDQRKTFRQGNGSRENGPEKPEAGQKVPEKSAEHSNGDEARKSPTGQFEARKPFLCYNCQEPGHTAARCKKPRVVFSYVNGSDKDLKLLRPYLHELQCVGRQEKKRTAERGASGGQPVKKEEERAVQGWGRVGSVLAGLAHGEPRRIPPARFGSGPVEAANSDP</sequence>
<dbReference type="EMBL" id="JABSTQ010011239">
    <property type="protein sequence ID" value="KAG0413706.1"/>
    <property type="molecule type" value="Genomic_DNA"/>
</dbReference>
<comment type="caution">
    <text evidence="1">The sequence shown here is derived from an EMBL/GenBank/DDBJ whole genome shotgun (WGS) entry which is preliminary data.</text>
</comment>
<accession>A0AC60P310</accession>